<protein>
    <recommendedName>
        <fullName evidence="4">Biogenesis of lysosome-related organelles complex 1 subunit CNL1</fullName>
    </recommendedName>
    <alternativeName>
        <fullName evidence="7">CNO-like protein 1</fullName>
    </alternativeName>
</protein>
<dbReference type="PANTHER" id="PTHR39145:SF1">
    <property type="entry name" value="BIOGENESIS OF LYSOSOME-RELATED ORGANELLES COMPLEX 1 SUBUNIT CNL1"/>
    <property type="match status" value="1"/>
</dbReference>
<dbReference type="Proteomes" id="UP000191024">
    <property type="component" value="Chromosome E"/>
</dbReference>
<feature type="coiled-coil region" evidence="8">
    <location>
        <begin position="93"/>
        <end position="120"/>
    </location>
</feature>
<gene>
    <name evidence="10" type="ORF">LAMI_0E13344G</name>
</gene>
<keyword evidence="6" id="KW-0963">Cytoplasm</keyword>
<evidence type="ECO:0000256" key="6">
    <source>
        <dbReference type="ARBA" id="ARBA00022490"/>
    </source>
</evidence>
<dbReference type="AlphaFoldDB" id="A0A1G4JR03"/>
<keyword evidence="5" id="KW-0813">Transport</keyword>
<comment type="function">
    <text evidence="1">Component of the biogenesis of lysosome-related organelles complex-1 (BLOC-1), a complex that is involved in endosomal cargo sorting.</text>
</comment>
<evidence type="ECO:0000256" key="7">
    <source>
        <dbReference type="ARBA" id="ARBA00029995"/>
    </source>
</evidence>
<dbReference type="GO" id="GO:0007032">
    <property type="term" value="P:endosome organization"/>
    <property type="evidence" value="ECO:0007669"/>
    <property type="project" value="TreeGrafter"/>
</dbReference>
<proteinExistence type="inferred from homology"/>
<keyword evidence="11" id="KW-1185">Reference proteome</keyword>
<comment type="subcellular location">
    <subcellularLocation>
        <location evidence="2">Cytoplasm</location>
    </subcellularLocation>
</comment>
<feature type="region of interest" description="Disordered" evidence="9">
    <location>
        <begin position="1"/>
        <end position="47"/>
    </location>
</feature>
<dbReference type="EMBL" id="LT598465">
    <property type="protein sequence ID" value="SCU93134.1"/>
    <property type="molecule type" value="Genomic_DNA"/>
</dbReference>
<evidence type="ECO:0000256" key="2">
    <source>
        <dbReference type="ARBA" id="ARBA00004496"/>
    </source>
</evidence>
<dbReference type="PANTHER" id="PTHR39145">
    <property type="entry name" value="BIOGENESIS OF LYSOSOME-RELATED ORGANELLES COMPLEX 1 SUBUNIT CNL1"/>
    <property type="match status" value="1"/>
</dbReference>
<sequence>MEPGRERNGKANETSNEALDRAPETEVDSNGITAQETEEQGPQDPFGIDRLSVHYDYLLYRIQDYVSSIHLQTTNVCRRQNELVEQGIIGEVIDGNIEQMQKVLRQCEELENEFDKLDQIDQIVQSFHDRIKDVADSYRQLARGK</sequence>
<keyword evidence="8" id="KW-0175">Coiled coil</keyword>
<evidence type="ECO:0000256" key="8">
    <source>
        <dbReference type="SAM" id="Coils"/>
    </source>
</evidence>
<dbReference type="STRING" id="1230905.A0A1G4JR03"/>
<dbReference type="OrthoDB" id="5424991at2759"/>
<dbReference type="GO" id="GO:0005737">
    <property type="term" value="C:cytoplasm"/>
    <property type="evidence" value="ECO:0007669"/>
    <property type="project" value="UniProtKB-SubCell"/>
</dbReference>
<organism evidence="10 11">
    <name type="scientific">Lachancea mirantina</name>
    <dbReference type="NCBI Taxonomy" id="1230905"/>
    <lineage>
        <taxon>Eukaryota</taxon>
        <taxon>Fungi</taxon>
        <taxon>Dikarya</taxon>
        <taxon>Ascomycota</taxon>
        <taxon>Saccharomycotina</taxon>
        <taxon>Saccharomycetes</taxon>
        <taxon>Saccharomycetales</taxon>
        <taxon>Saccharomycetaceae</taxon>
        <taxon>Lachancea</taxon>
    </lineage>
</organism>
<evidence type="ECO:0000256" key="1">
    <source>
        <dbReference type="ARBA" id="ARBA00003807"/>
    </source>
</evidence>
<evidence type="ECO:0000313" key="10">
    <source>
        <dbReference type="EMBL" id="SCU93134.1"/>
    </source>
</evidence>
<evidence type="ECO:0000313" key="11">
    <source>
        <dbReference type="Proteomes" id="UP000191024"/>
    </source>
</evidence>
<feature type="compositionally biased region" description="Basic and acidic residues" evidence="9">
    <location>
        <begin position="1"/>
        <end position="10"/>
    </location>
</feature>
<dbReference type="InterPro" id="IPR034455">
    <property type="entry name" value="CNL1"/>
</dbReference>
<dbReference type="GO" id="GO:0031083">
    <property type="term" value="C:BLOC-1 complex"/>
    <property type="evidence" value="ECO:0007669"/>
    <property type="project" value="InterPro"/>
</dbReference>
<dbReference type="CDD" id="cd24144">
    <property type="entry name" value="BLOC1_CNL1"/>
    <property type="match status" value="1"/>
</dbReference>
<evidence type="ECO:0000256" key="9">
    <source>
        <dbReference type="SAM" id="MobiDB-lite"/>
    </source>
</evidence>
<name>A0A1G4JR03_9SACH</name>
<evidence type="ECO:0000256" key="4">
    <source>
        <dbReference type="ARBA" id="ARBA00014971"/>
    </source>
</evidence>
<accession>A0A1G4JR03</accession>
<evidence type="ECO:0000256" key="5">
    <source>
        <dbReference type="ARBA" id="ARBA00022448"/>
    </source>
</evidence>
<evidence type="ECO:0000256" key="3">
    <source>
        <dbReference type="ARBA" id="ARBA00007289"/>
    </source>
</evidence>
<reference evidence="10 11" key="1">
    <citation type="submission" date="2016-03" db="EMBL/GenBank/DDBJ databases">
        <authorList>
            <person name="Devillers H."/>
        </authorList>
    </citation>
    <scope>NUCLEOTIDE SEQUENCE [LARGE SCALE GENOMIC DNA]</scope>
    <source>
        <strain evidence="10">CBS 11717</strain>
    </source>
</reference>
<comment type="similarity">
    <text evidence="3">Belongs to the BLOC1S4 family.</text>
</comment>